<name>A0A0L0GFC5_9EUKA</name>
<evidence type="ECO:0000313" key="9">
    <source>
        <dbReference type="EMBL" id="KNC87717.1"/>
    </source>
</evidence>
<evidence type="ECO:0000256" key="1">
    <source>
        <dbReference type="ARBA" id="ARBA00000885"/>
    </source>
</evidence>
<dbReference type="GeneID" id="25900655"/>
<dbReference type="FunFam" id="3.30.2410.10:FF:000002">
    <property type="entry name" value="E3 ubiquitin-protein ligase HECW2"/>
    <property type="match status" value="1"/>
</dbReference>
<dbReference type="GO" id="GO:0061630">
    <property type="term" value="F:ubiquitin protein ligase activity"/>
    <property type="evidence" value="ECO:0007669"/>
    <property type="project" value="UniProtKB-EC"/>
</dbReference>
<evidence type="ECO:0000256" key="5">
    <source>
        <dbReference type="ARBA" id="ARBA00022737"/>
    </source>
</evidence>
<dbReference type="Gene3D" id="3.30.2160.10">
    <property type="entry name" value="Hect, E3 ligase catalytic domain"/>
    <property type="match status" value="1"/>
</dbReference>
<dbReference type="InterPro" id="IPR035983">
    <property type="entry name" value="Hect_E3_ubiquitin_ligase"/>
</dbReference>
<comment type="pathway">
    <text evidence="2">Protein modification; protein ubiquitination.</text>
</comment>
<proteinExistence type="predicted"/>
<accession>A0A0L0GFC5</accession>
<gene>
    <name evidence="9" type="ORF">SARC_00151</name>
</gene>
<dbReference type="FunFam" id="3.90.1750.10:FF:000079">
    <property type="entry name" value="E3 ubiquitin-protein ligase"/>
    <property type="match status" value="1"/>
</dbReference>
<dbReference type="OrthoDB" id="423283at2759"/>
<keyword evidence="10" id="KW-1185">Reference proteome</keyword>
<dbReference type="SMART" id="SM00119">
    <property type="entry name" value="HECTc"/>
    <property type="match status" value="1"/>
</dbReference>
<dbReference type="RefSeq" id="XP_014161619.1">
    <property type="nucleotide sequence ID" value="XM_014306144.1"/>
</dbReference>
<evidence type="ECO:0000256" key="4">
    <source>
        <dbReference type="ARBA" id="ARBA00022679"/>
    </source>
</evidence>
<keyword evidence="4" id="KW-0808">Transferase</keyword>
<dbReference type="eggNOG" id="KOG0940">
    <property type="taxonomic scope" value="Eukaryota"/>
</dbReference>
<dbReference type="Proteomes" id="UP000054560">
    <property type="component" value="Unassembled WGS sequence"/>
</dbReference>
<dbReference type="EMBL" id="KQ241600">
    <property type="protein sequence ID" value="KNC87717.1"/>
    <property type="molecule type" value="Genomic_DNA"/>
</dbReference>
<dbReference type="Pfam" id="PF00632">
    <property type="entry name" value="HECT"/>
    <property type="match status" value="1"/>
</dbReference>
<dbReference type="Gene3D" id="3.90.1750.10">
    <property type="entry name" value="Hect, E3 ligase catalytic domains"/>
    <property type="match status" value="1"/>
</dbReference>
<evidence type="ECO:0000256" key="7">
    <source>
        <dbReference type="PROSITE-ProRule" id="PRU00104"/>
    </source>
</evidence>
<dbReference type="PROSITE" id="PS50237">
    <property type="entry name" value="HECT"/>
    <property type="match status" value="1"/>
</dbReference>
<organism evidence="9 10">
    <name type="scientific">Sphaeroforma arctica JP610</name>
    <dbReference type="NCBI Taxonomy" id="667725"/>
    <lineage>
        <taxon>Eukaryota</taxon>
        <taxon>Ichthyosporea</taxon>
        <taxon>Ichthyophonida</taxon>
        <taxon>Sphaeroforma</taxon>
    </lineage>
</organism>
<dbReference type="GO" id="GO:0016567">
    <property type="term" value="P:protein ubiquitination"/>
    <property type="evidence" value="ECO:0007669"/>
    <property type="project" value="TreeGrafter"/>
</dbReference>
<reference evidence="9 10" key="1">
    <citation type="submission" date="2011-02" db="EMBL/GenBank/DDBJ databases">
        <title>The Genome Sequence of Sphaeroforma arctica JP610.</title>
        <authorList>
            <consortium name="The Broad Institute Genome Sequencing Platform"/>
            <person name="Russ C."/>
            <person name="Cuomo C."/>
            <person name="Young S.K."/>
            <person name="Zeng Q."/>
            <person name="Gargeya S."/>
            <person name="Alvarado L."/>
            <person name="Berlin A."/>
            <person name="Chapman S.B."/>
            <person name="Chen Z."/>
            <person name="Freedman E."/>
            <person name="Gellesch M."/>
            <person name="Goldberg J."/>
            <person name="Griggs A."/>
            <person name="Gujja S."/>
            <person name="Heilman E."/>
            <person name="Heiman D."/>
            <person name="Howarth C."/>
            <person name="Mehta T."/>
            <person name="Neiman D."/>
            <person name="Pearson M."/>
            <person name="Roberts A."/>
            <person name="Saif S."/>
            <person name="Shea T."/>
            <person name="Shenoy N."/>
            <person name="Sisk P."/>
            <person name="Stolte C."/>
            <person name="Sykes S."/>
            <person name="White J."/>
            <person name="Yandava C."/>
            <person name="Burger G."/>
            <person name="Gray M.W."/>
            <person name="Holland P.W.H."/>
            <person name="King N."/>
            <person name="Lang F.B.F."/>
            <person name="Roger A.J."/>
            <person name="Ruiz-Trillo I."/>
            <person name="Haas B."/>
            <person name="Nusbaum C."/>
            <person name="Birren B."/>
        </authorList>
    </citation>
    <scope>NUCLEOTIDE SEQUENCE [LARGE SCALE GENOMIC DNA]</scope>
    <source>
        <strain evidence="9 10">JP610</strain>
    </source>
</reference>
<evidence type="ECO:0000256" key="6">
    <source>
        <dbReference type="ARBA" id="ARBA00022786"/>
    </source>
</evidence>
<dbReference type="PANTHER" id="PTHR11254:SF429">
    <property type="entry name" value="E3 UBIQUITIN-PROTEIN LIGASE SU(DX)"/>
    <property type="match status" value="1"/>
</dbReference>
<dbReference type="InterPro" id="IPR000569">
    <property type="entry name" value="HECT_dom"/>
</dbReference>
<dbReference type="GO" id="GO:0043161">
    <property type="term" value="P:proteasome-mediated ubiquitin-dependent protein catabolic process"/>
    <property type="evidence" value="ECO:0007669"/>
    <property type="project" value="TreeGrafter"/>
</dbReference>
<comment type="catalytic activity">
    <reaction evidence="1">
        <text>S-ubiquitinyl-[E2 ubiquitin-conjugating enzyme]-L-cysteine + [acceptor protein]-L-lysine = [E2 ubiquitin-conjugating enzyme]-L-cysteine + N(6)-ubiquitinyl-[acceptor protein]-L-lysine.</text>
        <dbReference type="EC" id="2.3.2.26"/>
    </reaction>
</comment>
<dbReference type="SUPFAM" id="SSF56204">
    <property type="entry name" value="Hect, E3 ligase catalytic domain"/>
    <property type="match status" value="1"/>
</dbReference>
<dbReference type="InterPro" id="IPR050409">
    <property type="entry name" value="E3_ubiq-protein_ligase"/>
</dbReference>
<dbReference type="STRING" id="667725.A0A0L0GFC5"/>
<feature type="domain" description="HECT" evidence="8">
    <location>
        <begin position="1"/>
        <end position="297"/>
    </location>
</feature>
<dbReference type="EC" id="2.3.2.26" evidence="3"/>
<protein>
    <recommendedName>
        <fullName evidence="3">HECT-type E3 ubiquitin transferase</fullName>
        <ecNumber evidence="3">2.3.2.26</ecNumber>
    </recommendedName>
</protein>
<dbReference type="AlphaFoldDB" id="A0A0L0GFC5"/>
<keyword evidence="6 7" id="KW-0833">Ubl conjugation pathway</keyword>
<dbReference type="Gene3D" id="3.30.2410.10">
    <property type="entry name" value="Hect, E3 ligase catalytic domain"/>
    <property type="match status" value="1"/>
</dbReference>
<evidence type="ECO:0000313" key="10">
    <source>
        <dbReference type="Proteomes" id="UP000054560"/>
    </source>
</evidence>
<evidence type="ECO:0000256" key="3">
    <source>
        <dbReference type="ARBA" id="ARBA00012485"/>
    </source>
</evidence>
<dbReference type="PANTHER" id="PTHR11254">
    <property type="entry name" value="HECT DOMAIN UBIQUITIN-PROTEIN LIGASE"/>
    <property type="match status" value="1"/>
</dbReference>
<keyword evidence="5" id="KW-0677">Repeat</keyword>
<evidence type="ECO:0000256" key="2">
    <source>
        <dbReference type="ARBA" id="ARBA00004906"/>
    </source>
</evidence>
<feature type="active site" description="Glycyl thioester intermediate" evidence="7">
    <location>
        <position position="265"/>
    </location>
</feature>
<dbReference type="GO" id="GO:0005737">
    <property type="term" value="C:cytoplasm"/>
    <property type="evidence" value="ECO:0007669"/>
    <property type="project" value="UniProtKB-ARBA"/>
</dbReference>
<sequence>MLNPNYCLFEYANENHTTLKINSNSSINPEHLSYFHFIGRVVGMAVFHGKFIDCGFTLPFYKKMLRKPLTLQDMEAVDPEYYQSLTWLLEHDIDELYLGMTFAVNYDAFGERRTHDLKVGRTSYVCAYSTPVYVWICELPLWLCVLFVCVHLLISAVSTPSHSLDYTSLSKRCYLICGVQEIDVDDWERNTIYRSFTPNAKQVRWFWQFVRASGSETRARVLQFVTGTCRVPMDGFKGLQGSNDLQLFCIEKVGTEGWLPRAHTCFNRLDLPPYKSYQQLCDKITIAIEETEGFGQE</sequence>
<evidence type="ECO:0000259" key="8">
    <source>
        <dbReference type="PROSITE" id="PS50237"/>
    </source>
</evidence>